<comment type="caution">
    <text evidence="1">The sequence shown here is derived from an EMBL/GenBank/DDBJ whole genome shotgun (WGS) entry which is preliminary data.</text>
</comment>
<evidence type="ECO:0000313" key="1">
    <source>
        <dbReference type="EMBL" id="SPJ91519.1"/>
    </source>
</evidence>
<proteinExistence type="predicted"/>
<dbReference type="Proteomes" id="UP001187734">
    <property type="component" value="Unassembled WGS sequence"/>
</dbReference>
<organism evidence="1 2">
    <name type="scientific">Fusarium torulosum</name>
    <dbReference type="NCBI Taxonomy" id="33205"/>
    <lineage>
        <taxon>Eukaryota</taxon>
        <taxon>Fungi</taxon>
        <taxon>Dikarya</taxon>
        <taxon>Ascomycota</taxon>
        <taxon>Pezizomycotina</taxon>
        <taxon>Sordariomycetes</taxon>
        <taxon>Hypocreomycetidae</taxon>
        <taxon>Hypocreales</taxon>
        <taxon>Nectriaceae</taxon>
        <taxon>Fusarium</taxon>
    </lineage>
</organism>
<reference evidence="1" key="1">
    <citation type="submission" date="2018-03" db="EMBL/GenBank/DDBJ databases">
        <authorList>
            <person name="Guldener U."/>
        </authorList>
    </citation>
    <scope>NUCLEOTIDE SEQUENCE</scope>
</reference>
<name>A0AAE8MMR1_9HYPO</name>
<dbReference type="AlphaFoldDB" id="A0AAE8MMR1"/>
<accession>A0AAE8MMR1</accession>
<protein>
    <submittedName>
        <fullName evidence="1">Uncharacterized protein</fullName>
    </submittedName>
</protein>
<dbReference type="EMBL" id="ONZP01000863">
    <property type="protein sequence ID" value="SPJ91519.1"/>
    <property type="molecule type" value="Genomic_DNA"/>
</dbReference>
<keyword evidence="2" id="KW-1185">Reference proteome</keyword>
<sequence>MWSLIASSYYSTEEHATVSAGKLVLFLPSNSALGCPNDNLARVLEPTGFTKQFNIIAGTVLSSLFALKTESIRQTTELYLPTSAFMFLCWEFDAKSAAGRPYN</sequence>
<evidence type="ECO:0000313" key="2">
    <source>
        <dbReference type="Proteomes" id="UP001187734"/>
    </source>
</evidence>
<gene>
    <name evidence="1" type="ORF">FTOL_13534</name>
</gene>